<dbReference type="EMBL" id="CM003141">
    <property type="protein sequence ID" value="KIS71400.1"/>
    <property type="molecule type" value="Genomic_DNA"/>
</dbReference>
<evidence type="ECO:0000313" key="3">
    <source>
        <dbReference type="Proteomes" id="UP000000561"/>
    </source>
</evidence>
<keyword evidence="3" id="KW-1185">Reference proteome</keyword>
<gene>
    <name evidence="2" type="ORF">UMAG_01299</name>
</gene>
<name>A0A0D1EAI7_MYCMD</name>
<accession>A0A0D1EAI7</accession>
<evidence type="ECO:0000313" key="2">
    <source>
        <dbReference type="EMBL" id="KIS71400.1"/>
    </source>
</evidence>
<dbReference type="KEGG" id="uma:UMAG_01299"/>
<keyword evidence="1" id="KW-0732">Signal</keyword>
<dbReference type="RefSeq" id="XP_011387213.1">
    <property type="nucleotide sequence ID" value="XM_011388911.1"/>
</dbReference>
<protein>
    <submittedName>
        <fullName evidence="2">Uncharacterized protein</fullName>
    </submittedName>
</protein>
<dbReference type="OMA" id="HACFTIH"/>
<proteinExistence type="predicted"/>
<evidence type="ECO:0000256" key="1">
    <source>
        <dbReference type="SAM" id="SignalP"/>
    </source>
</evidence>
<dbReference type="GeneID" id="23562369"/>
<dbReference type="InParanoid" id="A0A0D1EAI7"/>
<dbReference type="OrthoDB" id="2548597at2759"/>
<feature type="signal peptide" evidence="1">
    <location>
        <begin position="1"/>
        <end position="22"/>
    </location>
</feature>
<sequence length="162" mass="17521">MLSQNLLASFLGLLVTTKVVTAALDSGIFDKSAYGQAEWSRYCSSSVSKSADLLAHACFTIHDDITSAVHSSSEDHLGYASASGQDFVVTAPEARQNSKVEFFASGFWFSVRFSAFLKCANVSVRAPIRVSRGRTKEGQEPALAPFMEGTYCAGSERKIFTL</sequence>
<dbReference type="VEuPathDB" id="FungiDB:UMAG_01299"/>
<feature type="chain" id="PRO_5002229735" evidence="1">
    <location>
        <begin position="23"/>
        <end position="162"/>
    </location>
</feature>
<dbReference type="Proteomes" id="UP000000561">
    <property type="component" value="Chromosome 2"/>
</dbReference>
<dbReference type="AlphaFoldDB" id="A0A0D1EAI7"/>
<reference evidence="2 3" key="1">
    <citation type="journal article" date="2006" name="Nature">
        <title>Insights from the genome of the biotrophic fungal plant pathogen Ustilago maydis.</title>
        <authorList>
            <person name="Kamper J."/>
            <person name="Kahmann R."/>
            <person name="Bolker M."/>
            <person name="Ma L.J."/>
            <person name="Brefort T."/>
            <person name="Saville B.J."/>
            <person name="Banuett F."/>
            <person name="Kronstad J.W."/>
            <person name="Gold S.E."/>
            <person name="Muller O."/>
            <person name="Perlin M.H."/>
            <person name="Wosten H.A."/>
            <person name="de Vries R."/>
            <person name="Ruiz-Herrera J."/>
            <person name="Reynaga-Pena C.G."/>
            <person name="Snetselaar K."/>
            <person name="McCann M."/>
            <person name="Perez-Martin J."/>
            <person name="Feldbrugge M."/>
            <person name="Basse C.W."/>
            <person name="Steinberg G."/>
            <person name="Ibeas J.I."/>
            <person name="Holloman W."/>
            <person name="Guzman P."/>
            <person name="Farman M."/>
            <person name="Stajich J.E."/>
            <person name="Sentandreu R."/>
            <person name="Gonzalez-Prieto J.M."/>
            <person name="Kennell J.C."/>
            <person name="Molina L."/>
            <person name="Schirawski J."/>
            <person name="Mendoza-Mendoza A."/>
            <person name="Greilinger D."/>
            <person name="Munch K."/>
            <person name="Rossel N."/>
            <person name="Scherer M."/>
            <person name="Vranes M."/>
            <person name="Ladendorf O."/>
            <person name="Vincon V."/>
            <person name="Fuchs U."/>
            <person name="Sandrock B."/>
            <person name="Meng S."/>
            <person name="Ho E.C."/>
            <person name="Cahill M.J."/>
            <person name="Boyce K.J."/>
            <person name="Klose J."/>
            <person name="Klosterman S.J."/>
            <person name="Deelstra H.J."/>
            <person name="Ortiz-Castellanos L."/>
            <person name="Li W."/>
            <person name="Sanchez-Alonso P."/>
            <person name="Schreier P.H."/>
            <person name="Hauser-Hahn I."/>
            <person name="Vaupel M."/>
            <person name="Koopmann E."/>
            <person name="Friedrich G."/>
            <person name="Voss H."/>
            <person name="Schluter T."/>
            <person name="Margolis J."/>
            <person name="Platt D."/>
            <person name="Swimmer C."/>
            <person name="Gnirke A."/>
            <person name="Chen F."/>
            <person name="Vysotskaia V."/>
            <person name="Mannhaupt G."/>
            <person name="Guldener U."/>
            <person name="Munsterkotter M."/>
            <person name="Haase D."/>
            <person name="Oesterheld M."/>
            <person name="Mewes H.W."/>
            <person name="Mauceli E.W."/>
            <person name="DeCaprio D."/>
            <person name="Wade C.M."/>
            <person name="Butler J."/>
            <person name="Young S."/>
            <person name="Jaffe D.B."/>
            <person name="Calvo S."/>
            <person name="Nusbaum C."/>
            <person name="Galagan J."/>
            <person name="Birren B.W."/>
        </authorList>
    </citation>
    <scope>NUCLEOTIDE SEQUENCE [LARGE SCALE GENOMIC DNA]</scope>
    <source>
        <strain evidence="3">DSM 14603 / FGSC 9021 / UM521</strain>
    </source>
</reference>
<organism evidence="2 3">
    <name type="scientific">Mycosarcoma maydis</name>
    <name type="common">Corn smut fungus</name>
    <name type="synonym">Ustilago maydis</name>
    <dbReference type="NCBI Taxonomy" id="5270"/>
    <lineage>
        <taxon>Eukaryota</taxon>
        <taxon>Fungi</taxon>
        <taxon>Dikarya</taxon>
        <taxon>Basidiomycota</taxon>
        <taxon>Ustilaginomycotina</taxon>
        <taxon>Ustilaginomycetes</taxon>
        <taxon>Ustilaginales</taxon>
        <taxon>Ustilaginaceae</taxon>
        <taxon>Mycosarcoma</taxon>
    </lineage>
</organism>
<dbReference type="eggNOG" id="ENOG502TATS">
    <property type="taxonomic scope" value="Eukaryota"/>
</dbReference>